<evidence type="ECO:0000313" key="1">
    <source>
        <dbReference type="Proteomes" id="UP000504637"/>
    </source>
</evidence>
<dbReference type="Proteomes" id="UP000504637">
    <property type="component" value="Unplaced"/>
</dbReference>
<reference evidence="2" key="2">
    <citation type="submission" date="2020-04" db="EMBL/GenBank/DDBJ databases">
        <authorList>
            <consortium name="NCBI Genome Project"/>
        </authorList>
    </citation>
    <scope>NUCLEOTIDE SEQUENCE</scope>
    <source>
        <strain evidence="2">CBS 342.82</strain>
    </source>
</reference>
<organism evidence="2">
    <name type="scientific">Dissoconium aciculare CBS 342.82</name>
    <dbReference type="NCBI Taxonomy" id="1314786"/>
    <lineage>
        <taxon>Eukaryota</taxon>
        <taxon>Fungi</taxon>
        <taxon>Dikarya</taxon>
        <taxon>Ascomycota</taxon>
        <taxon>Pezizomycotina</taxon>
        <taxon>Dothideomycetes</taxon>
        <taxon>Dothideomycetidae</taxon>
        <taxon>Mycosphaerellales</taxon>
        <taxon>Dissoconiaceae</taxon>
        <taxon>Dissoconium</taxon>
    </lineage>
</organism>
<gene>
    <name evidence="2" type="ORF">K489DRAFT_69987</name>
</gene>
<evidence type="ECO:0000313" key="2">
    <source>
        <dbReference type="RefSeq" id="XP_033456625.1"/>
    </source>
</evidence>
<sequence length="144" mass="16260">MHLRFLLYQRNGVAVAAFCRKRRHLDFWGRDWSCCCFLPFRQFLRFGRVHRFPFCHRTGCAGTSGHLLGGIFSVMGPRLDWLLTLGSKLNSKKVKVVVVVGVAQLITLGASAKRTWEMNSDTNCSNLPPHTQKMDVPLGTILPS</sequence>
<dbReference type="GeneID" id="54366647"/>
<accession>A0A6J3LWE3</accession>
<keyword evidence="1" id="KW-1185">Reference proteome</keyword>
<protein>
    <submittedName>
        <fullName evidence="2">Uncharacterized protein</fullName>
    </submittedName>
</protein>
<name>A0A6J3LWE3_9PEZI</name>
<reference evidence="2" key="1">
    <citation type="submission" date="2020-01" db="EMBL/GenBank/DDBJ databases">
        <authorList>
            <consortium name="DOE Joint Genome Institute"/>
            <person name="Haridas S."/>
            <person name="Albert R."/>
            <person name="Binder M."/>
            <person name="Bloem J."/>
            <person name="Labutti K."/>
            <person name="Salamov A."/>
            <person name="Andreopoulos B."/>
            <person name="Baker S.E."/>
            <person name="Barry K."/>
            <person name="Bills G."/>
            <person name="Bluhm B.H."/>
            <person name="Cannon C."/>
            <person name="Castanera R."/>
            <person name="Culley D.E."/>
            <person name="Daum C."/>
            <person name="Ezra D."/>
            <person name="Gonzalez J.B."/>
            <person name="Henrissat B."/>
            <person name="Kuo A."/>
            <person name="Liang C."/>
            <person name="Lipzen A."/>
            <person name="Lutzoni F."/>
            <person name="Magnuson J."/>
            <person name="Mondo S."/>
            <person name="Nolan M."/>
            <person name="Ohm R."/>
            <person name="Pangilinan J."/>
            <person name="Park H.-J."/>
            <person name="Ramirez L."/>
            <person name="Alfaro M."/>
            <person name="Sun H."/>
            <person name="Tritt A."/>
            <person name="Yoshinaga Y."/>
            <person name="Zwiers L.-H."/>
            <person name="Turgeon B.G."/>
            <person name="Goodwin S.B."/>
            <person name="Spatafora J.W."/>
            <person name="Crous P.W."/>
            <person name="Grigoriev I.V."/>
        </authorList>
    </citation>
    <scope>NUCLEOTIDE SEQUENCE</scope>
    <source>
        <strain evidence="2">CBS 342.82</strain>
    </source>
</reference>
<dbReference type="AlphaFoldDB" id="A0A6J3LWE3"/>
<reference evidence="2" key="3">
    <citation type="submission" date="2025-08" db="UniProtKB">
        <authorList>
            <consortium name="RefSeq"/>
        </authorList>
    </citation>
    <scope>IDENTIFICATION</scope>
    <source>
        <strain evidence="2">CBS 342.82</strain>
    </source>
</reference>
<proteinExistence type="predicted"/>
<dbReference type="RefSeq" id="XP_033456625.1">
    <property type="nucleotide sequence ID" value="XM_033608846.1"/>
</dbReference>